<accession>A0A2T9YK17</accession>
<proteinExistence type="predicted"/>
<dbReference type="Proteomes" id="UP000245383">
    <property type="component" value="Unassembled WGS sequence"/>
</dbReference>
<evidence type="ECO:0000313" key="1">
    <source>
        <dbReference type="EMBL" id="PVU92675.1"/>
    </source>
</evidence>
<reference evidence="1 2" key="1">
    <citation type="journal article" date="2018" name="MBio">
        <title>Comparative Genomics Reveals the Core Gene Toolbox for the Fungus-Insect Symbiosis.</title>
        <authorList>
            <person name="Wang Y."/>
            <person name="Stata M."/>
            <person name="Wang W."/>
            <person name="Stajich J.E."/>
            <person name="White M.M."/>
            <person name="Moncalvo J.M."/>
        </authorList>
    </citation>
    <scope>NUCLEOTIDE SEQUENCE [LARGE SCALE GENOMIC DNA]</scope>
    <source>
        <strain evidence="1 2">SWE-8-4</strain>
    </source>
</reference>
<dbReference type="EMBL" id="MBFR01000153">
    <property type="protein sequence ID" value="PVU92675.1"/>
    <property type="molecule type" value="Genomic_DNA"/>
</dbReference>
<evidence type="ECO:0000313" key="2">
    <source>
        <dbReference type="Proteomes" id="UP000245383"/>
    </source>
</evidence>
<organism evidence="1 2">
    <name type="scientific">Smittium simulii</name>
    <dbReference type="NCBI Taxonomy" id="133385"/>
    <lineage>
        <taxon>Eukaryota</taxon>
        <taxon>Fungi</taxon>
        <taxon>Fungi incertae sedis</taxon>
        <taxon>Zoopagomycota</taxon>
        <taxon>Kickxellomycotina</taxon>
        <taxon>Harpellomycetes</taxon>
        <taxon>Harpellales</taxon>
        <taxon>Legeriomycetaceae</taxon>
        <taxon>Smittium</taxon>
    </lineage>
</organism>
<gene>
    <name evidence="1" type="ORF">BB561_003692</name>
</gene>
<sequence>MLKFKGCCNGRGLKLARRYCTSLNSAFPIEPTWSVSILVDKKENTPSVAPILTLEKLHTLFKLSGLRNDSIKPDKFIKSTEEKIVQLVQFIKFIQEVDTSNVEPTVSLVMPLELTEIDIDSAADNEVSAKLDNVSNSDPPSWIDKTKTIDSFYALKL</sequence>
<keyword evidence="2" id="KW-1185">Reference proteome</keyword>
<protein>
    <submittedName>
        <fullName evidence="1">Uncharacterized protein</fullName>
    </submittedName>
</protein>
<comment type="caution">
    <text evidence="1">The sequence shown here is derived from an EMBL/GenBank/DDBJ whole genome shotgun (WGS) entry which is preliminary data.</text>
</comment>
<dbReference type="OrthoDB" id="5522061at2759"/>
<dbReference type="AlphaFoldDB" id="A0A2T9YK17"/>
<name>A0A2T9YK17_9FUNG</name>